<evidence type="ECO:0000313" key="3">
    <source>
        <dbReference type="Proteomes" id="UP000753724"/>
    </source>
</evidence>
<dbReference type="Proteomes" id="UP000753724">
    <property type="component" value="Unassembled WGS sequence"/>
</dbReference>
<evidence type="ECO:0000313" key="2">
    <source>
        <dbReference type="EMBL" id="NBC37941.1"/>
    </source>
</evidence>
<sequence>MSSGSTFSVFGADIKIKGNVSASADLHIDGHIEGDINCATLVQGEASEITGAITASGARLSGTVRGTVHAGDLVVSRTARIHGDIHYDTITIEQGALVDGRLAQRQAASVIAIEGDARVVKG</sequence>
<proteinExistence type="inferred from homology"/>
<dbReference type="PANTHER" id="PTHR35024:SF4">
    <property type="entry name" value="POLYMER-FORMING CYTOSKELETAL PROTEIN"/>
    <property type="match status" value="1"/>
</dbReference>
<protein>
    <submittedName>
        <fullName evidence="2">Polymer-forming cytoskeletal protein</fullName>
    </submittedName>
</protein>
<dbReference type="RefSeq" id="WP_161720482.1">
    <property type="nucleotide sequence ID" value="NZ_JAAAPO010000007.1"/>
</dbReference>
<dbReference type="EMBL" id="JAAAPO010000007">
    <property type="protein sequence ID" value="NBC37941.1"/>
    <property type="molecule type" value="Genomic_DNA"/>
</dbReference>
<organism evidence="2 3">
    <name type="scientific">Novosphingobium ovatum</name>
    <dbReference type="NCBI Taxonomy" id="1908523"/>
    <lineage>
        <taxon>Bacteria</taxon>
        <taxon>Pseudomonadati</taxon>
        <taxon>Pseudomonadota</taxon>
        <taxon>Alphaproteobacteria</taxon>
        <taxon>Sphingomonadales</taxon>
        <taxon>Sphingomonadaceae</taxon>
        <taxon>Novosphingobium</taxon>
    </lineage>
</organism>
<dbReference type="Pfam" id="PF04519">
    <property type="entry name" value="Bactofilin"/>
    <property type="match status" value="1"/>
</dbReference>
<comment type="similarity">
    <text evidence="1">Belongs to the bactofilin family.</text>
</comment>
<reference evidence="3" key="1">
    <citation type="submission" date="2020-01" db="EMBL/GenBank/DDBJ databases">
        <title>Sphingomonas sp. strain CSW-10.</title>
        <authorList>
            <person name="Chen W.-M."/>
        </authorList>
    </citation>
    <scope>NUCLEOTIDE SEQUENCE [LARGE SCALE GENOMIC DNA]</scope>
    <source>
        <strain evidence="3">FSY-8</strain>
    </source>
</reference>
<keyword evidence="3" id="KW-1185">Reference proteome</keyword>
<accession>A0ABW9XHA8</accession>
<comment type="caution">
    <text evidence="2">The sequence shown here is derived from an EMBL/GenBank/DDBJ whole genome shotgun (WGS) entry which is preliminary data.</text>
</comment>
<dbReference type="InterPro" id="IPR007607">
    <property type="entry name" value="BacA/B"/>
</dbReference>
<gene>
    <name evidence="2" type="ORF">GTZ99_15405</name>
</gene>
<dbReference type="PANTHER" id="PTHR35024">
    <property type="entry name" value="HYPOTHETICAL CYTOSOLIC PROTEIN"/>
    <property type="match status" value="1"/>
</dbReference>
<evidence type="ECO:0000256" key="1">
    <source>
        <dbReference type="ARBA" id="ARBA00044755"/>
    </source>
</evidence>
<name>A0ABW9XHA8_9SPHN</name>